<reference evidence="2 3" key="1">
    <citation type="submission" date="2020-04" db="EMBL/GenBank/DDBJ databases">
        <authorList>
            <person name="Klaysubun C."/>
            <person name="Duangmal K."/>
            <person name="Lipun K."/>
        </authorList>
    </citation>
    <scope>NUCLEOTIDE SEQUENCE [LARGE SCALE GENOMIC DNA]</scope>
    <source>
        <strain evidence="2 3">K10HN5</strain>
    </source>
</reference>
<dbReference type="Proteomes" id="UP000820669">
    <property type="component" value="Unassembled WGS sequence"/>
</dbReference>
<organism evidence="2 3">
    <name type="scientific">Pseudonocardia acidicola</name>
    <dbReference type="NCBI Taxonomy" id="2724939"/>
    <lineage>
        <taxon>Bacteria</taxon>
        <taxon>Bacillati</taxon>
        <taxon>Actinomycetota</taxon>
        <taxon>Actinomycetes</taxon>
        <taxon>Pseudonocardiales</taxon>
        <taxon>Pseudonocardiaceae</taxon>
        <taxon>Pseudonocardia</taxon>
    </lineage>
</organism>
<name>A0ABX1SHE3_9PSEU</name>
<gene>
    <name evidence="2" type="ORF">HF526_24775</name>
</gene>
<dbReference type="RefSeq" id="WP_169383934.1">
    <property type="nucleotide sequence ID" value="NZ_JAAXLA010000057.1"/>
</dbReference>
<keyword evidence="3" id="KW-1185">Reference proteome</keyword>
<evidence type="ECO:0000313" key="3">
    <source>
        <dbReference type="Proteomes" id="UP000820669"/>
    </source>
</evidence>
<comment type="caution">
    <text evidence="2">The sequence shown here is derived from an EMBL/GenBank/DDBJ whole genome shotgun (WGS) entry which is preliminary data.</text>
</comment>
<feature type="region of interest" description="Disordered" evidence="1">
    <location>
        <begin position="1"/>
        <end position="26"/>
    </location>
</feature>
<protein>
    <submittedName>
        <fullName evidence="2">Uncharacterized protein</fullName>
    </submittedName>
</protein>
<dbReference type="EMBL" id="JAAXLA010000057">
    <property type="protein sequence ID" value="NMI00501.1"/>
    <property type="molecule type" value="Genomic_DNA"/>
</dbReference>
<accession>A0ABX1SHE3</accession>
<evidence type="ECO:0000313" key="2">
    <source>
        <dbReference type="EMBL" id="NMI00501.1"/>
    </source>
</evidence>
<proteinExistence type="predicted"/>
<sequence length="87" mass="9690">MTGPADRAAPRRLAENPGPAREPDEHSRVYWFVGGPLDGRVRTRPASEPAAPSTVRHVHLHDGPKIVHEYDLHEVAGYGGEYRLRDD</sequence>
<evidence type="ECO:0000256" key="1">
    <source>
        <dbReference type="SAM" id="MobiDB-lite"/>
    </source>
</evidence>